<dbReference type="Proteomes" id="UP000030745">
    <property type="component" value="Unassembled WGS sequence"/>
</dbReference>
<dbReference type="AlphaFoldDB" id="A0A067BDX6"/>
<protein>
    <submittedName>
        <fullName evidence="1">Uncharacterized protein</fullName>
    </submittedName>
</protein>
<accession>A0A067BDX6</accession>
<dbReference type="KEGG" id="spar:SPRG_18162"/>
<dbReference type="GeneID" id="24139688"/>
<dbReference type="RefSeq" id="XP_012212987.1">
    <property type="nucleotide sequence ID" value="XM_012357597.1"/>
</dbReference>
<dbReference type="InterPro" id="IPR032675">
    <property type="entry name" value="LRR_dom_sf"/>
</dbReference>
<evidence type="ECO:0000313" key="1">
    <source>
        <dbReference type="EMBL" id="KDO16303.1"/>
    </source>
</evidence>
<gene>
    <name evidence="1" type="ORF">SPRG_18162</name>
</gene>
<dbReference type="OrthoDB" id="121352at2759"/>
<dbReference type="VEuPathDB" id="FungiDB:SPRG_18162"/>
<name>A0A067BDX6_SAPPC</name>
<feature type="non-terminal residue" evidence="1">
    <location>
        <position position="1"/>
    </location>
</feature>
<dbReference type="Gene3D" id="3.80.10.10">
    <property type="entry name" value="Ribonuclease Inhibitor"/>
    <property type="match status" value="1"/>
</dbReference>
<keyword evidence="2" id="KW-1185">Reference proteome</keyword>
<proteinExistence type="predicted"/>
<organism evidence="1 2">
    <name type="scientific">Saprolegnia parasitica (strain CBS 223.65)</name>
    <dbReference type="NCBI Taxonomy" id="695850"/>
    <lineage>
        <taxon>Eukaryota</taxon>
        <taxon>Sar</taxon>
        <taxon>Stramenopiles</taxon>
        <taxon>Oomycota</taxon>
        <taxon>Saprolegniomycetes</taxon>
        <taxon>Saprolegniales</taxon>
        <taxon>Saprolegniaceae</taxon>
        <taxon>Saprolegnia</taxon>
    </lineage>
</organism>
<evidence type="ECO:0000313" key="2">
    <source>
        <dbReference type="Proteomes" id="UP000030745"/>
    </source>
</evidence>
<reference evidence="1 2" key="1">
    <citation type="journal article" date="2013" name="PLoS Genet.">
        <title>Distinctive expansion of potential virulence genes in the genome of the oomycete fish pathogen Saprolegnia parasitica.</title>
        <authorList>
            <person name="Jiang R.H."/>
            <person name="de Bruijn I."/>
            <person name="Haas B.J."/>
            <person name="Belmonte R."/>
            <person name="Lobach L."/>
            <person name="Christie J."/>
            <person name="van den Ackerveken G."/>
            <person name="Bottin A."/>
            <person name="Bulone V."/>
            <person name="Diaz-Moreno S.M."/>
            <person name="Dumas B."/>
            <person name="Fan L."/>
            <person name="Gaulin E."/>
            <person name="Govers F."/>
            <person name="Grenville-Briggs L.J."/>
            <person name="Horner N.R."/>
            <person name="Levin J.Z."/>
            <person name="Mammella M."/>
            <person name="Meijer H.J."/>
            <person name="Morris P."/>
            <person name="Nusbaum C."/>
            <person name="Oome S."/>
            <person name="Phillips A.J."/>
            <person name="van Rooyen D."/>
            <person name="Rzeszutek E."/>
            <person name="Saraiva M."/>
            <person name="Secombes C.J."/>
            <person name="Seidl M.F."/>
            <person name="Snel B."/>
            <person name="Stassen J.H."/>
            <person name="Sykes S."/>
            <person name="Tripathy S."/>
            <person name="van den Berg H."/>
            <person name="Vega-Arreguin J.C."/>
            <person name="Wawra S."/>
            <person name="Young S.K."/>
            <person name="Zeng Q."/>
            <person name="Dieguez-Uribeondo J."/>
            <person name="Russ C."/>
            <person name="Tyler B.M."/>
            <person name="van West P."/>
        </authorList>
    </citation>
    <scope>NUCLEOTIDE SEQUENCE [LARGE SCALE GENOMIC DNA]</scope>
    <source>
        <strain evidence="1 2">CBS 223.65</strain>
    </source>
</reference>
<dbReference type="EMBL" id="KK584202">
    <property type="protein sequence ID" value="KDO16303.1"/>
    <property type="molecule type" value="Genomic_DNA"/>
</dbReference>
<dbReference type="SUPFAM" id="SSF52058">
    <property type="entry name" value="L domain-like"/>
    <property type="match status" value="1"/>
</dbReference>
<sequence>IDEATVAAWTNLNSLLIEQSQLRSVPASFRELTLLGGLSLFGNNISELPAHTLGALSSLTTLNLAQNPHLESVPDDVNQANLEWMLDLFLENTSVATWSPTAFGPSTNVYMSGTPYCTVAATEPACHPSAYDGSYRFGIMARQFD</sequence>